<accession>A0A368K8G9</accession>
<dbReference type="RefSeq" id="WP_114439220.1">
    <property type="nucleotide sequence ID" value="NZ_QOZG01000002.1"/>
</dbReference>
<dbReference type="InterPro" id="IPR035985">
    <property type="entry name" value="Ubiquitin-activating_enz"/>
</dbReference>
<dbReference type="CDD" id="cd00757">
    <property type="entry name" value="ThiF_MoeB_HesA_family"/>
    <property type="match status" value="1"/>
</dbReference>
<dbReference type="GO" id="GO:0002143">
    <property type="term" value="P:tRNA wobble position uridine thiolation"/>
    <property type="evidence" value="ECO:0007669"/>
    <property type="project" value="TreeGrafter"/>
</dbReference>
<dbReference type="GO" id="GO:0016779">
    <property type="term" value="F:nucleotidyltransferase activity"/>
    <property type="evidence" value="ECO:0007669"/>
    <property type="project" value="TreeGrafter"/>
</dbReference>
<proteinExistence type="inferred from homology"/>
<name>A0A368K8G9_9HYPH</name>
<dbReference type="InterPro" id="IPR045886">
    <property type="entry name" value="ThiF/MoeB/HesA"/>
</dbReference>
<dbReference type="Pfam" id="PF00899">
    <property type="entry name" value="ThiF"/>
    <property type="match status" value="1"/>
</dbReference>
<gene>
    <name evidence="3" type="ORF">DUT91_04720</name>
</gene>
<dbReference type="SUPFAM" id="SSF52821">
    <property type="entry name" value="Rhodanese/Cell cycle control phosphatase"/>
    <property type="match status" value="1"/>
</dbReference>
<dbReference type="PANTHER" id="PTHR10953">
    <property type="entry name" value="UBIQUITIN-ACTIVATING ENZYME E1"/>
    <property type="match status" value="1"/>
</dbReference>
<dbReference type="GO" id="GO:0005737">
    <property type="term" value="C:cytoplasm"/>
    <property type="evidence" value="ECO:0007669"/>
    <property type="project" value="TreeGrafter"/>
</dbReference>
<dbReference type="SUPFAM" id="SSF69572">
    <property type="entry name" value="Activating enzymes of the ubiquitin-like proteins"/>
    <property type="match status" value="1"/>
</dbReference>
<dbReference type="InterPro" id="IPR036873">
    <property type="entry name" value="Rhodanese-like_dom_sf"/>
</dbReference>
<comment type="caution">
    <text evidence="3">The sequence shown here is derived from an EMBL/GenBank/DDBJ whole genome shotgun (WGS) entry which is preliminary data.</text>
</comment>
<organism evidence="3 4">
    <name type="scientific">Phyllobacterium salinisoli</name>
    <dbReference type="NCBI Taxonomy" id="1899321"/>
    <lineage>
        <taxon>Bacteria</taxon>
        <taxon>Pseudomonadati</taxon>
        <taxon>Pseudomonadota</taxon>
        <taxon>Alphaproteobacteria</taxon>
        <taxon>Hyphomicrobiales</taxon>
        <taxon>Phyllobacteriaceae</taxon>
        <taxon>Phyllobacterium</taxon>
    </lineage>
</organism>
<dbReference type="Proteomes" id="UP000253420">
    <property type="component" value="Unassembled WGS sequence"/>
</dbReference>
<evidence type="ECO:0000256" key="1">
    <source>
        <dbReference type="ARBA" id="ARBA00009919"/>
    </source>
</evidence>
<protein>
    <submittedName>
        <fullName evidence="3">HesA/MoeB/ThiF family protein</fullName>
    </submittedName>
</protein>
<comment type="similarity">
    <text evidence="1">Belongs to the HesA/MoeB/ThiF family.</text>
</comment>
<dbReference type="AlphaFoldDB" id="A0A368K8G9"/>
<evidence type="ECO:0000313" key="4">
    <source>
        <dbReference type="Proteomes" id="UP000253420"/>
    </source>
</evidence>
<dbReference type="OrthoDB" id="9804286at2"/>
<sequence>MNRYARQEILPEFGEQGQAKLRQAHVLVVGAGGLGCPALQYLAGAGVGRITLVDPDSVDRSNLHRQPLYGETSLGRPKAEAARDALRDLNPETAVTPVVAALDPANAERLVGQADIAMDCADSFAASYIMSDICHALGKPLISASALGLAGYVGGFCGGAPSLRAVFPDLPKTLATCATAGVLGPVVGTLGALQAQMALGVLLGFEPSPLGNMISVDLKRFSFRGFRFDNAPEPERIPFPFIAPAGLRDDDLLVELRGIDEAPQPLRTGAMRAMVDDFQAASIVPPEGRRVVMCCRSGLRAWRAATALQRYWKGEIVLIAAGDPN</sequence>
<dbReference type="FunFam" id="3.40.50.720:FF:000080">
    <property type="entry name" value="Thiazole biosynthesis adenylyltransferase ThiF"/>
    <property type="match status" value="1"/>
</dbReference>
<dbReference type="GO" id="GO:0032447">
    <property type="term" value="P:protein urmylation"/>
    <property type="evidence" value="ECO:0007669"/>
    <property type="project" value="TreeGrafter"/>
</dbReference>
<dbReference type="GO" id="GO:0004792">
    <property type="term" value="F:thiosulfate-cyanide sulfurtransferase activity"/>
    <property type="evidence" value="ECO:0007669"/>
    <property type="project" value="TreeGrafter"/>
</dbReference>
<reference evidence="3 4" key="1">
    <citation type="submission" date="2018-07" db="EMBL/GenBank/DDBJ databases">
        <title>The draft genome of Phyllobacterium salinisoli.</title>
        <authorList>
            <person name="Liu L."/>
            <person name="Li L."/>
            <person name="Zhang X."/>
            <person name="Liang L."/>
        </authorList>
    </citation>
    <scope>NUCLEOTIDE SEQUENCE [LARGE SCALE GENOMIC DNA]</scope>
    <source>
        <strain evidence="3 4">LLAN61</strain>
    </source>
</reference>
<dbReference type="InterPro" id="IPR000594">
    <property type="entry name" value="ThiF_NAD_FAD-bd"/>
</dbReference>
<keyword evidence="4" id="KW-1185">Reference proteome</keyword>
<dbReference type="Gene3D" id="3.40.50.720">
    <property type="entry name" value="NAD(P)-binding Rossmann-like Domain"/>
    <property type="match status" value="1"/>
</dbReference>
<dbReference type="GO" id="GO:0042292">
    <property type="term" value="F:URM1 activating enzyme activity"/>
    <property type="evidence" value="ECO:0007669"/>
    <property type="project" value="TreeGrafter"/>
</dbReference>
<feature type="domain" description="THIF-type NAD/FAD binding fold" evidence="2">
    <location>
        <begin position="4"/>
        <end position="228"/>
    </location>
</feature>
<evidence type="ECO:0000313" key="3">
    <source>
        <dbReference type="EMBL" id="RCS24773.1"/>
    </source>
</evidence>
<evidence type="ECO:0000259" key="2">
    <source>
        <dbReference type="Pfam" id="PF00899"/>
    </source>
</evidence>
<dbReference type="PANTHER" id="PTHR10953:SF102">
    <property type="entry name" value="ADENYLYLTRANSFERASE AND SULFURTRANSFERASE MOCS3"/>
    <property type="match status" value="1"/>
</dbReference>
<dbReference type="EMBL" id="QOZG01000002">
    <property type="protein sequence ID" value="RCS24773.1"/>
    <property type="molecule type" value="Genomic_DNA"/>
</dbReference>